<accession>A0ABN0GJU1</accession>
<evidence type="ECO:0000313" key="2">
    <source>
        <dbReference type="Proteomes" id="UP000008942"/>
    </source>
</evidence>
<organism evidence="1 2">
    <name type="scientific">Bartonella elizabethae Re6043vi</name>
    <dbReference type="NCBI Taxonomy" id="1094554"/>
    <lineage>
        <taxon>Bacteria</taxon>
        <taxon>Pseudomonadati</taxon>
        <taxon>Pseudomonadota</taxon>
        <taxon>Alphaproteobacteria</taxon>
        <taxon>Hyphomicrobiales</taxon>
        <taxon>Bartonellaceae</taxon>
        <taxon>Bartonella</taxon>
    </lineage>
</organism>
<comment type="caution">
    <text evidence="1">The sequence shown here is derived from an EMBL/GenBank/DDBJ whole genome shotgun (WGS) entry which is preliminary data.</text>
</comment>
<sequence>MYCKKLSICVAASTTASLFISIAEIRKCRAQTLSHLPDSPESVVKSKYKSPFYKLWQYATKNKPSPYNDGVVHYNDTSYRQIQRIFTSYKCYLNFFLQRENYIKQVISRESQRSLSLKSSIFSRHCNNISWRNLLCFIPHIDLVSCVLTYVRNLFRKERSHHHEEYSKLNNPVQQIYKIKRQRPKASNRISIYINKILRNKV</sequence>
<dbReference type="Proteomes" id="UP000008942">
    <property type="component" value="Unassembled WGS sequence"/>
</dbReference>
<protein>
    <submittedName>
        <fullName evidence="1">Uncharacterized protein</fullName>
    </submittedName>
</protein>
<reference evidence="1 2" key="1">
    <citation type="submission" date="2012-03" db="EMBL/GenBank/DDBJ databases">
        <title>The Genome Sequence of Bartonella elizabethae Re6043vi.</title>
        <authorList>
            <consortium name="The Broad Institute Genome Sequencing Platform"/>
            <consortium name="The Broad Institute Genome Sequencing Center for Infectious Disease"/>
            <person name="Feldgarden M."/>
            <person name="Kirby J."/>
            <person name="Kosoy M."/>
            <person name="Birtles R."/>
            <person name="Probert W.S."/>
            <person name="Chiaraviglio L."/>
            <person name="Young S.K."/>
            <person name="Zeng Q."/>
            <person name="Gargeya S."/>
            <person name="Fitzgerald M."/>
            <person name="Haas B."/>
            <person name="Abouelleil A."/>
            <person name="Alvarado L."/>
            <person name="Arachchi H.M."/>
            <person name="Berlin A."/>
            <person name="Chapman S.B."/>
            <person name="Gearin G."/>
            <person name="Goldberg J."/>
            <person name="Griggs A."/>
            <person name="Gujja S."/>
            <person name="Hansen M."/>
            <person name="Heiman D."/>
            <person name="Howarth C."/>
            <person name="Larimer J."/>
            <person name="Lui A."/>
            <person name="MacDonald P.J.P."/>
            <person name="McCowen C."/>
            <person name="Montmayeur A."/>
            <person name="Murphy C."/>
            <person name="Neiman D."/>
            <person name="Pearson M."/>
            <person name="Priest M."/>
            <person name="Roberts A."/>
            <person name="Saif S."/>
            <person name="Shea T."/>
            <person name="Sisk P."/>
            <person name="Stolte C."/>
            <person name="Sykes S."/>
            <person name="Wortman J."/>
            <person name="Nusbaum C."/>
            <person name="Birren B."/>
        </authorList>
    </citation>
    <scope>NUCLEOTIDE SEQUENCE [LARGE SCALE GENOMIC DNA]</scope>
    <source>
        <strain evidence="1 2">Re6043vi</strain>
    </source>
</reference>
<evidence type="ECO:0000313" key="1">
    <source>
        <dbReference type="EMBL" id="EJF82769.1"/>
    </source>
</evidence>
<name>A0ABN0GJU1_BAREL</name>
<proteinExistence type="predicted"/>
<keyword evidence="2" id="KW-1185">Reference proteome</keyword>
<gene>
    <name evidence="1" type="ORF">MCU_01270</name>
</gene>
<dbReference type="EMBL" id="AILW01000011">
    <property type="protein sequence ID" value="EJF82769.1"/>
    <property type="molecule type" value="Genomic_DNA"/>
</dbReference>